<name>A0A939LRC7_9CELL</name>
<reference evidence="2" key="1">
    <citation type="submission" date="2021-03" db="EMBL/GenBank/DDBJ databases">
        <title>Actinotalea soli sp. nov., isolated from soil.</title>
        <authorList>
            <person name="Ping W."/>
            <person name="Zhang J."/>
        </authorList>
    </citation>
    <scope>NUCLEOTIDE SEQUENCE</scope>
    <source>
        <strain evidence="2">BY-33</strain>
    </source>
</reference>
<dbReference type="PANTHER" id="PTHR43685">
    <property type="entry name" value="GLYCOSYLTRANSFERASE"/>
    <property type="match status" value="1"/>
</dbReference>
<dbReference type="RefSeq" id="WP_208056345.1">
    <property type="nucleotide sequence ID" value="NZ_JAGEMK010000007.1"/>
</dbReference>
<dbReference type="AlphaFoldDB" id="A0A939LRC7"/>
<dbReference type="Proteomes" id="UP000664209">
    <property type="component" value="Unassembled WGS sequence"/>
</dbReference>
<evidence type="ECO:0000313" key="3">
    <source>
        <dbReference type="Proteomes" id="UP000664209"/>
    </source>
</evidence>
<organism evidence="2 3">
    <name type="scientific">Actinotalea soli</name>
    <dbReference type="NCBI Taxonomy" id="2819234"/>
    <lineage>
        <taxon>Bacteria</taxon>
        <taxon>Bacillati</taxon>
        <taxon>Actinomycetota</taxon>
        <taxon>Actinomycetes</taxon>
        <taxon>Micrococcales</taxon>
        <taxon>Cellulomonadaceae</taxon>
        <taxon>Actinotalea</taxon>
    </lineage>
</organism>
<dbReference type="PANTHER" id="PTHR43685:SF3">
    <property type="entry name" value="SLR2126 PROTEIN"/>
    <property type="match status" value="1"/>
</dbReference>
<accession>A0A939LRC7</accession>
<gene>
    <name evidence="2" type="ORF">J4G33_12645</name>
</gene>
<dbReference type="Pfam" id="PF00535">
    <property type="entry name" value="Glycos_transf_2"/>
    <property type="match status" value="1"/>
</dbReference>
<protein>
    <submittedName>
        <fullName evidence="2">Glycosyltransferase family 2 protein</fullName>
    </submittedName>
</protein>
<dbReference type="Gene3D" id="3.90.550.10">
    <property type="entry name" value="Spore Coat Polysaccharide Biosynthesis Protein SpsA, Chain A"/>
    <property type="match status" value="1"/>
</dbReference>
<sequence length="322" mass="35013">MSTETPLPSVSVVVPTYRRRDNLSEVVLPLLEDPALLELLVVVDGCEDGSLELLEQIAETHPRLRPIWTENSGGAAARQTGIDAAVGDVLLLLDDDVVAAPGLVSGHARRHQEASDLVVLGYMPTRPPEQGARGRFATHLYAQEYESVCRAYEADPATVLLRLWGGNVSVRREHLVAVPYHSGPFARSNHSDRDFGLRLKAAGLRGVFDRSLLSSHEHVRPLEAFLRDARRQGAGRALVHLEHAELLGPLPMEDTLQGLPGPLRAVLRLDRFAPLRAAMSAVLLAVAKLASRAGVTAVEVGSAKVLRRLETRRGVREVIPTA</sequence>
<evidence type="ECO:0000259" key="1">
    <source>
        <dbReference type="Pfam" id="PF00535"/>
    </source>
</evidence>
<dbReference type="InterPro" id="IPR050834">
    <property type="entry name" value="Glycosyltransf_2"/>
</dbReference>
<proteinExistence type="predicted"/>
<dbReference type="EMBL" id="JAGEMK010000007">
    <property type="protein sequence ID" value="MBO1752654.1"/>
    <property type="molecule type" value="Genomic_DNA"/>
</dbReference>
<keyword evidence="3" id="KW-1185">Reference proteome</keyword>
<dbReference type="InterPro" id="IPR001173">
    <property type="entry name" value="Glyco_trans_2-like"/>
</dbReference>
<evidence type="ECO:0000313" key="2">
    <source>
        <dbReference type="EMBL" id="MBO1752654.1"/>
    </source>
</evidence>
<comment type="caution">
    <text evidence="2">The sequence shown here is derived from an EMBL/GenBank/DDBJ whole genome shotgun (WGS) entry which is preliminary data.</text>
</comment>
<dbReference type="InterPro" id="IPR029044">
    <property type="entry name" value="Nucleotide-diphossugar_trans"/>
</dbReference>
<dbReference type="SUPFAM" id="SSF53448">
    <property type="entry name" value="Nucleotide-diphospho-sugar transferases"/>
    <property type="match status" value="1"/>
</dbReference>
<feature type="domain" description="Glycosyltransferase 2-like" evidence="1">
    <location>
        <begin position="11"/>
        <end position="129"/>
    </location>
</feature>